<dbReference type="EMBL" id="CABVGY010000009">
    <property type="protein sequence ID" value="VVM75219.1"/>
    <property type="molecule type" value="Genomic_DNA"/>
</dbReference>
<accession>A0A5E6S3K0</accession>
<gene>
    <name evidence="1" type="ORF">PS659_02052</name>
</gene>
<dbReference type="AlphaFoldDB" id="A0A5E6S3K0"/>
<reference evidence="1 2" key="1">
    <citation type="submission" date="2019-09" db="EMBL/GenBank/DDBJ databases">
        <authorList>
            <person name="Chandra G."/>
            <person name="Truman W A."/>
        </authorList>
    </citation>
    <scope>NUCLEOTIDE SEQUENCE [LARGE SCALE GENOMIC DNA]</scope>
    <source>
        <strain evidence="1">PS659</strain>
    </source>
</reference>
<organism evidence="1 2">
    <name type="scientific">Pseudomonas fluorescens</name>
    <dbReference type="NCBI Taxonomy" id="294"/>
    <lineage>
        <taxon>Bacteria</taxon>
        <taxon>Pseudomonadati</taxon>
        <taxon>Pseudomonadota</taxon>
        <taxon>Gammaproteobacteria</taxon>
        <taxon>Pseudomonadales</taxon>
        <taxon>Pseudomonadaceae</taxon>
        <taxon>Pseudomonas</taxon>
    </lineage>
</organism>
<protein>
    <submittedName>
        <fullName evidence="1">Uncharacterized protein</fullName>
    </submittedName>
</protein>
<dbReference type="Proteomes" id="UP000326729">
    <property type="component" value="Unassembled WGS sequence"/>
</dbReference>
<proteinExistence type="predicted"/>
<evidence type="ECO:0000313" key="1">
    <source>
        <dbReference type="EMBL" id="VVM75219.1"/>
    </source>
</evidence>
<evidence type="ECO:0000313" key="2">
    <source>
        <dbReference type="Proteomes" id="UP000326729"/>
    </source>
</evidence>
<sequence length="169" mass="18948">MSPENARSFSVSKGSILDGDYSLEIHPDAFADTATPESLQRVKSERKYNVRIKQHDLYLLDALTEHEGVSRSVLINKLLHDVLLDELMSIPDRDARALLAKTADERASYDALSRPWVFDAIGSECQHLLKNILAFNVPYEMMPDPSAPEDAYNSETFIGIKKKLAGVKK</sequence>
<dbReference type="OrthoDB" id="5918327at2"/>
<name>A0A5E6S3K0_PSEFL</name>
<dbReference type="RefSeq" id="WP_150715998.1">
    <property type="nucleotide sequence ID" value="NZ_CABVGY010000009.1"/>
</dbReference>